<keyword evidence="2" id="KW-0479">Metal-binding</keyword>
<keyword evidence="8" id="KW-0675">Receptor</keyword>
<gene>
    <name evidence="10" type="primary">WBGene00096415</name>
</gene>
<dbReference type="GO" id="GO:0006357">
    <property type="term" value="P:regulation of transcription by RNA polymerase II"/>
    <property type="evidence" value="ECO:0000318"/>
    <property type="project" value="GO_Central"/>
</dbReference>
<dbReference type="SUPFAM" id="SSF57716">
    <property type="entry name" value="Glucocorticoid receptor-like (DNA-binding domain)"/>
    <property type="match status" value="1"/>
</dbReference>
<comment type="similarity">
    <text evidence="1">Belongs to the nuclear hormone receptor family.</text>
</comment>
<dbReference type="SUPFAM" id="SSF48508">
    <property type="entry name" value="Nuclear receptor ligand-binding domain"/>
    <property type="match status" value="1"/>
</dbReference>
<protein>
    <submittedName>
        <fullName evidence="10">Nuclear receptor</fullName>
    </submittedName>
</protein>
<name>A0A2A6BDA5_PRIPA</name>
<evidence type="ECO:0000313" key="11">
    <source>
        <dbReference type="Proteomes" id="UP000005239"/>
    </source>
</evidence>
<dbReference type="GO" id="GO:0030154">
    <property type="term" value="P:cell differentiation"/>
    <property type="evidence" value="ECO:0000318"/>
    <property type="project" value="GO_Central"/>
</dbReference>
<dbReference type="EnsemblMetazoa" id="PPA06861.1">
    <property type="protein sequence ID" value="PPA06861.1"/>
    <property type="gene ID" value="WBGene00096415"/>
</dbReference>
<keyword evidence="7" id="KW-0804">Transcription</keyword>
<dbReference type="PANTHER" id="PTHR45886">
    <property type="entry name" value="NUCLEAR HORMONE RECEPTOR FAMILY-RELATED-RELATED"/>
    <property type="match status" value="1"/>
</dbReference>
<evidence type="ECO:0000256" key="8">
    <source>
        <dbReference type="ARBA" id="ARBA00023170"/>
    </source>
</evidence>
<evidence type="ECO:0000256" key="3">
    <source>
        <dbReference type="ARBA" id="ARBA00022771"/>
    </source>
</evidence>
<evidence type="ECO:0000256" key="4">
    <source>
        <dbReference type="ARBA" id="ARBA00022833"/>
    </source>
</evidence>
<accession>A0A8R1Y8E4</accession>
<evidence type="ECO:0000256" key="9">
    <source>
        <dbReference type="ARBA" id="ARBA00023242"/>
    </source>
</evidence>
<organism evidence="10 11">
    <name type="scientific">Pristionchus pacificus</name>
    <name type="common">Parasitic nematode worm</name>
    <dbReference type="NCBI Taxonomy" id="54126"/>
    <lineage>
        <taxon>Eukaryota</taxon>
        <taxon>Metazoa</taxon>
        <taxon>Ecdysozoa</taxon>
        <taxon>Nematoda</taxon>
        <taxon>Chromadorea</taxon>
        <taxon>Rhabditida</taxon>
        <taxon>Rhabditina</taxon>
        <taxon>Diplogasteromorpha</taxon>
        <taxon>Diplogasteroidea</taxon>
        <taxon>Neodiplogasteridae</taxon>
        <taxon>Pristionchus</taxon>
    </lineage>
</organism>
<accession>A0A2A6BDA5</accession>
<keyword evidence="4" id="KW-0862">Zinc</keyword>
<dbReference type="Gene3D" id="1.10.565.10">
    <property type="entry name" value="Retinoid X Receptor"/>
    <property type="match status" value="1"/>
</dbReference>
<keyword evidence="3" id="KW-0863">Zinc-finger</keyword>
<keyword evidence="5" id="KW-0805">Transcription regulation</keyword>
<reference evidence="11" key="1">
    <citation type="journal article" date="2008" name="Nat. Genet.">
        <title>The Pristionchus pacificus genome provides a unique perspective on nematode lifestyle and parasitism.</title>
        <authorList>
            <person name="Dieterich C."/>
            <person name="Clifton S.W."/>
            <person name="Schuster L.N."/>
            <person name="Chinwalla A."/>
            <person name="Delehaunty K."/>
            <person name="Dinkelacker I."/>
            <person name="Fulton L."/>
            <person name="Fulton R."/>
            <person name="Godfrey J."/>
            <person name="Minx P."/>
            <person name="Mitreva M."/>
            <person name="Roeseler W."/>
            <person name="Tian H."/>
            <person name="Witte H."/>
            <person name="Yang S.P."/>
            <person name="Wilson R.K."/>
            <person name="Sommer R.J."/>
        </authorList>
    </citation>
    <scope>NUCLEOTIDE SEQUENCE [LARGE SCALE GENOMIC DNA]</scope>
    <source>
        <strain evidence="11">PS312</strain>
    </source>
</reference>
<dbReference type="Pfam" id="PF00105">
    <property type="entry name" value="zf-C4"/>
    <property type="match status" value="1"/>
</dbReference>
<dbReference type="SMART" id="SM00399">
    <property type="entry name" value="ZnF_C4"/>
    <property type="match status" value="1"/>
</dbReference>
<dbReference type="PROSITE" id="PS51030">
    <property type="entry name" value="NUCLEAR_REC_DBD_2"/>
    <property type="match status" value="1"/>
</dbReference>
<dbReference type="GO" id="GO:0004879">
    <property type="term" value="F:nuclear receptor activity"/>
    <property type="evidence" value="ECO:0000318"/>
    <property type="project" value="GO_Central"/>
</dbReference>
<dbReference type="PANTHER" id="PTHR45886:SF18">
    <property type="entry name" value="NR LBD DOMAIN-CONTAINING PROTEIN-RELATED"/>
    <property type="match status" value="1"/>
</dbReference>
<evidence type="ECO:0000256" key="2">
    <source>
        <dbReference type="ARBA" id="ARBA00022723"/>
    </source>
</evidence>
<dbReference type="AlphaFoldDB" id="A0A2A6BDA5"/>
<dbReference type="GO" id="GO:0008270">
    <property type="term" value="F:zinc ion binding"/>
    <property type="evidence" value="ECO:0007669"/>
    <property type="project" value="UniProtKB-KW"/>
</dbReference>
<keyword evidence="9" id="KW-0539">Nucleus</keyword>
<keyword evidence="11" id="KW-1185">Reference proteome</keyword>
<reference evidence="10" key="2">
    <citation type="submission" date="2022-06" db="UniProtKB">
        <authorList>
            <consortium name="EnsemblMetazoa"/>
        </authorList>
    </citation>
    <scope>IDENTIFICATION</scope>
    <source>
        <strain evidence="10">PS312</strain>
    </source>
</reference>
<evidence type="ECO:0000313" key="10">
    <source>
        <dbReference type="EnsemblMetazoa" id="PPA06861.1"/>
    </source>
</evidence>
<keyword evidence="6" id="KW-0238">DNA-binding</keyword>
<evidence type="ECO:0000256" key="6">
    <source>
        <dbReference type="ARBA" id="ARBA00023125"/>
    </source>
</evidence>
<dbReference type="InterPro" id="IPR013088">
    <property type="entry name" value="Znf_NHR/GATA"/>
</dbReference>
<sequence length="370" mass="42094">MSTPMNCAICSNPTPSLRYQIPACNVFANFFRKRVLDETISTMCKSAGILKHMDCYKRLRCHSCRFQVCLEKGMSKTESFSVGPVLVNAENRRAAKVIRTGENSIKNEDNKQIIVLNPLAPELVVDRVFANLIRIEHAFSRLRVSTFNPLPRSITSLDVVLSGTSLLSSNYGTENFLPCYPEGYTDCDGSILENILRRIRIGLERTNYEQSRKSWYFFNIMCSLEYFKAFDIFNQLTANTRRSLSGKMAHICSNFTNLMYSIGQGKTYLVFPDGRALFAGMEQRFPQETLKTAKWMKYVQSLQLDANEVALLKILLVLSPSLDEASESERALLTNQSESYAKILFSYVMTRRGQQNVSCTLMKCPNHEVL</sequence>
<dbReference type="InterPro" id="IPR001628">
    <property type="entry name" value="Znf_hrmn_rcpt"/>
</dbReference>
<evidence type="ECO:0000256" key="7">
    <source>
        <dbReference type="ARBA" id="ARBA00023163"/>
    </source>
</evidence>
<dbReference type="GO" id="GO:0000978">
    <property type="term" value="F:RNA polymerase II cis-regulatory region sequence-specific DNA binding"/>
    <property type="evidence" value="ECO:0000318"/>
    <property type="project" value="GO_Central"/>
</dbReference>
<evidence type="ECO:0000256" key="5">
    <source>
        <dbReference type="ARBA" id="ARBA00023015"/>
    </source>
</evidence>
<dbReference type="Proteomes" id="UP000005239">
    <property type="component" value="Unassembled WGS sequence"/>
</dbReference>
<proteinExistence type="inferred from homology"/>
<dbReference type="Gene3D" id="3.30.50.10">
    <property type="entry name" value="Erythroid Transcription Factor GATA-1, subunit A"/>
    <property type="match status" value="1"/>
</dbReference>
<evidence type="ECO:0000256" key="1">
    <source>
        <dbReference type="ARBA" id="ARBA00005993"/>
    </source>
</evidence>
<dbReference type="InterPro" id="IPR035500">
    <property type="entry name" value="NHR-like_dom_sf"/>
</dbReference>